<protein>
    <recommendedName>
        <fullName evidence="3">Apple domain-containing protein</fullName>
    </recommendedName>
</protein>
<dbReference type="EMBL" id="MU857129">
    <property type="protein sequence ID" value="KAK4149732.1"/>
    <property type="molecule type" value="Genomic_DNA"/>
</dbReference>
<evidence type="ECO:0000259" key="3">
    <source>
        <dbReference type="Pfam" id="PF14295"/>
    </source>
</evidence>
<dbReference type="InterPro" id="IPR003609">
    <property type="entry name" value="Pan_app"/>
</dbReference>
<feature type="domain" description="Apple" evidence="3">
    <location>
        <begin position="238"/>
        <end position="285"/>
    </location>
</feature>
<dbReference type="Proteomes" id="UP001302745">
    <property type="component" value="Unassembled WGS sequence"/>
</dbReference>
<comment type="caution">
    <text evidence="4">The sequence shown here is derived from an EMBL/GenBank/DDBJ whole genome shotgun (WGS) entry which is preliminary data.</text>
</comment>
<keyword evidence="2" id="KW-1133">Transmembrane helix</keyword>
<evidence type="ECO:0000256" key="1">
    <source>
        <dbReference type="SAM" id="MobiDB-lite"/>
    </source>
</evidence>
<evidence type="ECO:0000256" key="2">
    <source>
        <dbReference type="SAM" id="Phobius"/>
    </source>
</evidence>
<evidence type="ECO:0000313" key="4">
    <source>
        <dbReference type="EMBL" id="KAK4149732.1"/>
    </source>
</evidence>
<dbReference type="AlphaFoldDB" id="A0AAN6VE18"/>
<gene>
    <name evidence="4" type="ORF">C8A00DRAFT_37662</name>
</gene>
<reference evidence="4" key="2">
    <citation type="submission" date="2023-05" db="EMBL/GenBank/DDBJ databases">
        <authorList>
            <consortium name="Lawrence Berkeley National Laboratory"/>
            <person name="Steindorff A."/>
            <person name="Hensen N."/>
            <person name="Bonometti L."/>
            <person name="Westerberg I."/>
            <person name="Brannstrom I.O."/>
            <person name="Guillou S."/>
            <person name="Cros-Aarteil S."/>
            <person name="Calhoun S."/>
            <person name="Haridas S."/>
            <person name="Kuo A."/>
            <person name="Mondo S."/>
            <person name="Pangilinan J."/>
            <person name="Riley R."/>
            <person name="Labutti K."/>
            <person name="Andreopoulos B."/>
            <person name="Lipzen A."/>
            <person name="Chen C."/>
            <person name="Yanf M."/>
            <person name="Daum C."/>
            <person name="Ng V."/>
            <person name="Clum A."/>
            <person name="Ohm R."/>
            <person name="Martin F."/>
            <person name="Silar P."/>
            <person name="Natvig D."/>
            <person name="Lalanne C."/>
            <person name="Gautier V."/>
            <person name="Ament-Velasquez S.L."/>
            <person name="Kruys A."/>
            <person name="Hutchinson M.I."/>
            <person name="Powell A.J."/>
            <person name="Barry K."/>
            <person name="Miller A.N."/>
            <person name="Grigoriev I.V."/>
            <person name="Debuchy R."/>
            <person name="Gladieux P."/>
            <person name="Thoren M.H."/>
            <person name="Johannesson H."/>
        </authorList>
    </citation>
    <scope>NUCLEOTIDE SEQUENCE</scope>
    <source>
        <strain evidence="4">CBS 538.74</strain>
    </source>
</reference>
<dbReference type="Pfam" id="PF14295">
    <property type="entry name" value="PAN_4"/>
    <property type="match status" value="1"/>
</dbReference>
<feature type="region of interest" description="Disordered" evidence="1">
    <location>
        <begin position="108"/>
        <end position="135"/>
    </location>
</feature>
<keyword evidence="5" id="KW-1185">Reference proteome</keyword>
<feature type="region of interest" description="Disordered" evidence="1">
    <location>
        <begin position="1"/>
        <end position="25"/>
    </location>
</feature>
<feature type="transmembrane region" description="Helical" evidence="2">
    <location>
        <begin position="146"/>
        <end position="172"/>
    </location>
</feature>
<organism evidence="4 5">
    <name type="scientific">Chaetomidium leptoderma</name>
    <dbReference type="NCBI Taxonomy" id="669021"/>
    <lineage>
        <taxon>Eukaryota</taxon>
        <taxon>Fungi</taxon>
        <taxon>Dikarya</taxon>
        <taxon>Ascomycota</taxon>
        <taxon>Pezizomycotina</taxon>
        <taxon>Sordariomycetes</taxon>
        <taxon>Sordariomycetidae</taxon>
        <taxon>Sordariales</taxon>
        <taxon>Chaetomiaceae</taxon>
        <taxon>Chaetomidium</taxon>
    </lineage>
</organism>
<accession>A0AAN6VE18</accession>
<keyword evidence="2" id="KW-0812">Transmembrane</keyword>
<sequence>MESPIHPDFKPAGPTPTNPFSIRDDPLIQGYDIELVPSTRPLSNSAPEVIPYSTLEVAVDKPPPPGQPHPYLLPTYLDPHAKAWESHSNGSLYSHSASALTSAAPLAAPGHRYTNSDSSSPFEAPPPADGGGRGKRERICGVRRQIFCIGLAVGVFLVVVAVAVGVGVGVGLSKPGNGESTSTPTPSSTRTLPVPIATSTPSSFIACPGNNLTLYSASQHPQKKYLLLCGLDYNSNLGTTLDMYNAPTDTLAECVDLCARQEGCVGAGWGRGATGDGAAAICWLKSQLGGANDAPAWSFVVQDEGT</sequence>
<proteinExistence type="predicted"/>
<feature type="region of interest" description="Disordered" evidence="1">
    <location>
        <begin position="173"/>
        <end position="192"/>
    </location>
</feature>
<keyword evidence="2" id="KW-0472">Membrane</keyword>
<evidence type="ECO:0000313" key="5">
    <source>
        <dbReference type="Proteomes" id="UP001302745"/>
    </source>
</evidence>
<name>A0AAN6VE18_9PEZI</name>
<reference evidence="4" key="1">
    <citation type="journal article" date="2023" name="Mol. Phylogenet. Evol.">
        <title>Genome-scale phylogeny and comparative genomics of the fungal order Sordariales.</title>
        <authorList>
            <person name="Hensen N."/>
            <person name="Bonometti L."/>
            <person name="Westerberg I."/>
            <person name="Brannstrom I.O."/>
            <person name="Guillou S."/>
            <person name="Cros-Aarteil S."/>
            <person name="Calhoun S."/>
            <person name="Haridas S."/>
            <person name="Kuo A."/>
            <person name="Mondo S."/>
            <person name="Pangilinan J."/>
            <person name="Riley R."/>
            <person name="LaButti K."/>
            <person name="Andreopoulos B."/>
            <person name="Lipzen A."/>
            <person name="Chen C."/>
            <person name="Yan M."/>
            <person name="Daum C."/>
            <person name="Ng V."/>
            <person name="Clum A."/>
            <person name="Steindorff A."/>
            <person name="Ohm R.A."/>
            <person name="Martin F."/>
            <person name="Silar P."/>
            <person name="Natvig D.O."/>
            <person name="Lalanne C."/>
            <person name="Gautier V."/>
            <person name="Ament-Velasquez S.L."/>
            <person name="Kruys A."/>
            <person name="Hutchinson M.I."/>
            <person name="Powell A.J."/>
            <person name="Barry K."/>
            <person name="Miller A.N."/>
            <person name="Grigoriev I.V."/>
            <person name="Debuchy R."/>
            <person name="Gladieux P."/>
            <person name="Hiltunen Thoren M."/>
            <person name="Johannesson H."/>
        </authorList>
    </citation>
    <scope>NUCLEOTIDE SEQUENCE</scope>
    <source>
        <strain evidence="4">CBS 538.74</strain>
    </source>
</reference>
<feature type="compositionally biased region" description="Low complexity" evidence="1">
    <location>
        <begin position="180"/>
        <end position="189"/>
    </location>
</feature>